<protein>
    <submittedName>
        <fullName evidence="2">Uncharacterized protein</fullName>
    </submittedName>
</protein>
<feature type="compositionally biased region" description="Basic and acidic residues" evidence="1">
    <location>
        <begin position="28"/>
        <end position="37"/>
    </location>
</feature>
<evidence type="ECO:0000256" key="1">
    <source>
        <dbReference type="SAM" id="MobiDB-lite"/>
    </source>
</evidence>
<dbReference type="AlphaFoldDB" id="F2T2M3"/>
<proteinExistence type="predicted"/>
<reference evidence="2" key="1">
    <citation type="submission" date="2010-03" db="EMBL/GenBank/DDBJ databases">
        <title>Annotation of Blastomyces dermatitidis strain ATCC 18188.</title>
        <authorList>
            <consortium name="The Broad Institute Genome Sequencing Platform"/>
            <consortium name="Broad Institute Genome Sequencing Center for Infectious Disease."/>
            <person name="Cuomo C."/>
            <person name="Klein B."/>
            <person name="Sullivan T."/>
            <person name="Heitman J."/>
            <person name="Young S."/>
            <person name="Zeng Q."/>
            <person name="Gargeya S."/>
            <person name="Alvarado L."/>
            <person name="Berlin A.M."/>
            <person name="Chapman S.B."/>
            <person name="Chen Z."/>
            <person name="Freedman E."/>
            <person name="Gellesch M."/>
            <person name="Goldberg J."/>
            <person name="Griggs A."/>
            <person name="Gujja S."/>
            <person name="Heilman E."/>
            <person name="Heiman D."/>
            <person name="Howarth C."/>
            <person name="Mehta T."/>
            <person name="Neiman D."/>
            <person name="Pearson M."/>
            <person name="Roberts A."/>
            <person name="Saif S."/>
            <person name="Shea T."/>
            <person name="Shenoy N."/>
            <person name="Sisk P."/>
            <person name="Stolte C."/>
            <person name="Sykes S."/>
            <person name="White J."/>
            <person name="Yandava C."/>
            <person name="Haas B."/>
            <person name="Nusbaum C."/>
            <person name="Birren B."/>
        </authorList>
    </citation>
    <scope>NUCLEOTIDE SEQUENCE [LARGE SCALE GENOMIC DNA]</scope>
    <source>
        <strain evidence="2">ATCC 18188</strain>
    </source>
</reference>
<dbReference type="EMBL" id="GG749407">
    <property type="protein sequence ID" value="EGE77133.2"/>
    <property type="molecule type" value="Genomic_DNA"/>
</dbReference>
<name>F2T2M3_AJEDA</name>
<organism evidence="2">
    <name type="scientific">Ajellomyces dermatitidis (strain ATCC 18188 / CBS 674.68)</name>
    <name type="common">Blastomyces dermatitidis</name>
    <dbReference type="NCBI Taxonomy" id="653446"/>
    <lineage>
        <taxon>Eukaryota</taxon>
        <taxon>Fungi</taxon>
        <taxon>Dikarya</taxon>
        <taxon>Ascomycota</taxon>
        <taxon>Pezizomycotina</taxon>
        <taxon>Eurotiomycetes</taxon>
        <taxon>Eurotiomycetidae</taxon>
        <taxon>Onygenales</taxon>
        <taxon>Ajellomycetaceae</taxon>
        <taxon>Blastomyces</taxon>
    </lineage>
</organism>
<accession>F2T2M3</accession>
<feature type="compositionally biased region" description="Basic residues" evidence="1">
    <location>
        <begin position="38"/>
        <end position="49"/>
    </location>
</feature>
<sequence>MEMYTKGFTGYQPNNRLDIYIVPYQGRKNTERDEGERKKRGKKKGRAKMKKSEEVEEEPTRRRLMDAYRSRLRLFHGWAGRGARVYRIIVLTVPDRT</sequence>
<evidence type="ECO:0000313" key="2">
    <source>
        <dbReference type="EMBL" id="EGE77133.2"/>
    </source>
</evidence>
<gene>
    <name evidence="2" type="ORF">BDDG_00070</name>
</gene>
<feature type="region of interest" description="Disordered" evidence="1">
    <location>
        <begin position="28"/>
        <end position="61"/>
    </location>
</feature>
<dbReference type="HOGENOM" id="CLU_1454019_0_0_1"/>
<feature type="compositionally biased region" description="Basic and acidic residues" evidence="1">
    <location>
        <begin position="50"/>
        <end position="61"/>
    </location>
</feature>
<dbReference type="Proteomes" id="UP000007802">
    <property type="component" value="Unassembled WGS sequence"/>
</dbReference>